<keyword evidence="2" id="KW-1185">Reference proteome</keyword>
<dbReference type="Proteomes" id="UP000689195">
    <property type="component" value="Unassembled WGS sequence"/>
</dbReference>
<sequence>MKMKKQYYSHSLNLSQTKQDSLKFKTSKSIESNKKRKTKLFALDRQDKAQNSNVGKFLKKKNFLIDNISKYDQENDLKNSCFKNQK</sequence>
<reference evidence="1" key="1">
    <citation type="submission" date="2021-01" db="EMBL/GenBank/DDBJ databases">
        <authorList>
            <consortium name="Genoscope - CEA"/>
            <person name="William W."/>
        </authorList>
    </citation>
    <scope>NUCLEOTIDE SEQUENCE</scope>
</reference>
<dbReference type="AlphaFoldDB" id="A0A8S1XS98"/>
<evidence type="ECO:0000313" key="2">
    <source>
        <dbReference type="Proteomes" id="UP000689195"/>
    </source>
</evidence>
<accession>A0A8S1XS98</accession>
<name>A0A8S1XS98_9CILI</name>
<proteinExistence type="predicted"/>
<comment type="caution">
    <text evidence="1">The sequence shown here is derived from an EMBL/GenBank/DDBJ whole genome shotgun (WGS) entry which is preliminary data.</text>
</comment>
<evidence type="ECO:0000313" key="1">
    <source>
        <dbReference type="EMBL" id="CAD8203442.1"/>
    </source>
</evidence>
<protein>
    <submittedName>
        <fullName evidence="1">Uncharacterized protein</fullName>
    </submittedName>
</protein>
<organism evidence="1 2">
    <name type="scientific">Paramecium pentaurelia</name>
    <dbReference type="NCBI Taxonomy" id="43138"/>
    <lineage>
        <taxon>Eukaryota</taxon>
        <taxon>Sar</taxon>
        <taxon>Alveolata</taxon>
        <taxon>Ciliophora</taxon>
        <taxon>Intramacronucleata</taxon>
        <taxon>Oligohymenophorea</taxon>
        <taxon>Peniculida</taxon>
        <taxon>Parameciidae</taxon>
        <taxon>Paramecium</taxon>
    </lineage>
</organism>
<gene>
    <name evidence="1" type="ORF">PPENT_87.1.T1340001</name>
</gene>
<dbReference type="EMBL" id="CAJJDO010000134">
    <property type="protein sequence ID" value="CAD8203442.1"/>
    <property type="molecule type" value="Genomic_DNA"/>
</dbReference>